<evidence type="ECO:0000313" key="3">
    <source>
        <dbReference type="EMBL" id="KAK2964210.1"/>
    </source>
</evidence>
<feature type="compositionally biased region" description="Basic and acidic residues" evidence="1">
    <location>
        <begin position="275"/>
        <end position="284"/>
    </location>
</feature>
<feature type="domain" description="Tesmin/TSO1-like CXC" evidence="2">
    <location>
        <begin position="459"/>
        <end position="496"/>
    </location>
</feature>
<feature type="compositionally biased region" description="Polar residues" evidence="1">
    <location>
        <begin position="1134"/>
        <end position="1144"/>
    </location>
</feature>
<proteinExistence type="predicted"/>
<keyword evidence="4" id="KW-1185">Reference proteome</keyword>
<dbReference type="EMBL" id="JARBJD010000003">
    <property type="protein sequence ID" value="KAK2964210.1"/>
    <property type="molecule type" value="Genomic_DNA"/>
</dbReference>
<sequence>MQIGPFLIPLTGTNPPPQTSFIPQRHLTNPFVARAVSEGNPDVTVALLAEDPRNPFYDSLRQWYTAFEVQISYKSLIIQFVHPVHMYRLMIPFDTIERINLNEVADKPLDSKFQDGIDTKSTRTQLEILVNQRPKLRWAKNLIDVHDGEYNPYFLYNPYQPDSHPQEDSSQRHVPVFHPCSPDRFAHLDGLTNRFNRYLFVLDHNDIPIQDVFQNDPRLLRLMHDVTPITPVFVDTIPYQPAILTDPAKPSPAKQQACQSSYQFLNLQKRPPQIPRKEEQKDEMGSFSGGATSDIDPEHSPEEGQDDPNTCSVLVHADVTSDSDEVLLLNLLNRIHHKSPAYKPMKALVDLIQSQKEMEKTLMFTILHAQAMYQQPIGRTYFTSPLSPDDPQPLQLGGSTSQPLFNFHLPQTSNEHSVYSIPIPPQWFFTPSQQRIPETITPLQPSKKHEIGGSVNPPYPVVGCQCKTGQCGTKRCACFLAGVGCTHKCACHKLTLSRACLVAPMSQDGTINQQQNPAILFARVSYTQPMQTYFHQPETHHLLKSLTGADTDLTEQSLPTISEPTSITPPTQLTSLSESPLFQQQILVSEQTATSYITTNAHIHERAVHALETNTVGDYLDTTCCKNPFNIIFPAYGILQAAPCFASYIRHMQTSNQQPTTVHHRKTPAILPRRKRGRPRKTIIDSGVDSMMQGGGTVYLQGNMAVQGMQGTAGSSNSANTSPPLTPVDLWRLIRESEFYEIISHAMVDEWGEDEEEMFQKQQMQQLQQYIDETPVHPSVTIDLVERMRTALQTTTGPLDLNQNAPLRETINALKEEQRGLQTNANLKRVLNLDEHRKEEGVIDESDIINEEQPERIQFHSSFQKGDVIMNATIIQLLTEQPYPPFVLFNPNNPPPQSRSVVWKHIVPLSGLSQRQTFIVQEVFSIHPPNTTIPIPATCIIAVNEVNQPINEGVSLSISGLEAAQTELEPSFYTQSMGDSLGGDGDGGLSKNYQNPMRPLPNQLMYPDYVTEIPSALLVPPVSSQQIGFSFCLGQQQTLTLSGMMTGDNMPVDSTQRVRGHLTLRQELHHCIKCDVCQQSPVWHCRRCDRCTPAIEGKPCEFCHPHKKEGIVLPRKVTQWVTGKEENETRPKYTSETISQQNTAGLDGEASETDTDAELDFTMSQTYQLHCNKHMQKVIAWVQQAGPSTDIPPNIAMEYASITQKMQGLQEIFQNPVQTEDGPS</sequence>
<protein>
    <recommendedName>
        <fullName evidence="2">Tesmin/TSO1-like CXC domain-containing protein</fullName>
    </recommendedName>
</protein>
<evidence type="ECO:0000256" key="1">
    <source>
        <dbReference type="SAM" id="MobiDB-lite"/>
    </source>
</evidence>
<gene>
    <name evidence="3" type="ORF">BLNAU_741</name>
</gene>
<dbReference type="InterPro" id="IPR033467">
    <property type="entry name" value="Tesmin/TSO1-like_CXC"/>
</dbReference>
<name>A0ABQ9YKC5_9EUKA</name>
<dbReference type="Proteomes" id="UP001281761">
    <property type="component" value="Unassembled WGS sequence"/>
</dbReference>
<feature type="compositionally biased region" description="Basic and acidic residues" evidence="1">
    <location>
        <begin position="1123"/>
        <end position="1133"/>
    </location>
</feature>
<evidence type="ECO:0000259" key="2">
    <source>
        <dbReference type="SMART" id="SM01114"/>
    </source>
</evidence>
<dbReference type="SMART" id="SM01114">
    <property type="entry name" value="CXC"/>
    <property type="match status" value="1"/>
</dbReference>
<reference evidence="3 4" key="1">
    <citation type="journal article" date="2022" name="bioRxiv">
        <title>Genomics of Preaxostyla Flagellates Illuminates Evolutionary Transitions and the Path Towards Mitochondrial Loss.</title>
        <authorList>
            <person name="Novak L.V.F."/>
            <person name="Treitli S.C."/>
            <person name="Pyrih J."/>
            <person name="Halakuc P."/>
            <person name="Pipaliya S.V."/>
            <person name="Vacek V."/>
            <person name="Brzon O."/>
            <person name="Soukal P."/>
            <person name="Eme L."/>
            <person name="Dacks J.B."/>
            <person name="Karnkowska A."/>
            <person name="Elias M."/>
            <person name="Hampl V."/>
        </authorList>
    </citation>
    <scope>NUCLEOTIDE SEQUENCE [LARGE SCALE GENOMIC DNA]</scope>
    <source>
        <strain evidence="3">NAU3</strain>
        <tissue evidence="3">Gut</tissue>
    </source>
</reference>
<feature type="region of interest" description="Disordered" evidence="1">
    <location>
        <begin position="264"/>
        <end position="310"/>
    </location>
</feature>
<accession>A0ABQ9YKC5</accession>
<comment type="caution">
    <text evidence="3">The sequence shown here is derived from an EMBL/GenBank/DDBJ whole genome shotgun (WGS) entry which is preliminary data.</text>
</comment>
<organism evidence="3 4">
    <name type="scientific">Blattamonas nauphoetae</name>
    <dbReference type="NCBI Taxonomy" id="2049346"/>
    <lineage>
        <taxon>Eukaryota</taxon>
        <taxon>Metamonada</taxon>
        <taxon>Preaxostyla</taxon>
        <taxon>Oxymonadida</taxon>
        <taxon>Blattamonas</taxon>
    </lineage>
</organism>
<evidence type="ECO:0000313" key="4">
    <source>
        <dbReference type="Proteomes" id="UP001281761"/>
    </source>
</evidence>
<feature type="region of interest" description="Disordered" evidence="1">
    <location>
        <begin position="1123"/>
        <end position="1151"/>
    </location>
</feature>